<dbReference type="GO" id="GO:0016779">
    <property type="term" value="F:nucleotidyltransferase activity"/>
    <property type="evidence" value="ECO:0007669"/>
    <property type="project" value="UniProtKB-KW"/>
</dbReference>
<dbReference type="Pfam" id="PF01909">
    <property type="entry name" value="NTP_transf_2"/>
    <property type="match status" value="1"/>
</dbReference>
<dbReference type="CDD" id="cd05403">
    <property type="entry name" value="NT_KNTase_like"/>
    <property type="match status" value="1"/>
</dbReference>
<keyword evidence="12" id="KW-1185">Reference proteome</keyword>
<keyword evidence="2" id="KW-1277">Toxin-antitoxin system</keyword>
<name>A0A8I0ZQR5_RHOER</name>
<dbReference type="PANTHER" id="PTHR33571:SF14">
    <property type="entry name" value="PROTEIN ADENYLYLTRANSFERASE MJ0435-RELATED"/>
    <property type="match status" value="1"/>
</dbReference>
<feature type="domain" description="Polymerase nucleotidyl transferase" evidence="10">
    <location>
        <begin position="69"/>
        <end position="130"/>
    </location>
</feature>
<dbReference type="RefSeq" id="WP_197940465.1">
    <property type="nucleotide sequence ID" value="NZ_JAECSB010000014.1"/>
</dbReference>
<dbReference type="Gene3D" id="3.30.460.10">
    <property type="entry name" value="Beta Polymerase, domain 2"/>
    <property type="match status" value="1"/>
</dbReference>
<keyword evidence="3 11" id="KW-0808">Transferase</keyword>
<keyword evidence="8" id="KW-0460">Magnesium</keyword>
<comment type="caution">
    <text evidence="11">The sequence shown here is derived from an EMBL/GenBank/DDBJ whole genome shotgun (WGS) entry which is preliminary data.</text>
</comment>
<evidence type="ECO:0000256" key="1">
    <source>
        <dbReference type="ARBA" id="ARBA00001946"/>
    </source>
</evidence>
<evidence type="ECO:0000313" key="11">
    <source>
        <dbReference type="EMBL" id="MBH5141428.1"/>
    </source>
</evidence>
<evidence type="ECO:0000256" key="9">
    <source>
        <dbReference type="ARBA" id="ARBA00038276"/>
    </source>
</evidence>
<dbReference type="PANTHER" id="PTHR33571">
    <property type="entry name" value="SSL8005 PROTEIN"/>
    <property type="match status" value="1"/>
</dbReference>
<proteinExistence type="inferred from homology"/>
<evidence type="ECO:0000256" key="3">
    <source>
        <dbReference type="ARBA" id="ARBA00022679"/>
    </source>
</evidence>
<keyword evidence="6" id="KW-0547">Nucleotide-binding</keyword>
<dbReference type="Proteomes" id="UP000627573">
    <property type="component" value="Unassembled WGS sequence"/>
</dbReference>
<gene>
    <name evidence="11" type="ORF">I3517_02205</name>
</gene>
<evidence type="ECO:0000256" key="6">
    <source>
        <dbReference type="ARBA" id="ARBA00022741"/>
    </source>
</evidence>
<organism evidence="11 12">
    <name type="scientific">Rhodococcus erythropolis</name>
    <name type="common">Arthrobacter picolinophilus</name>
    <dbReference type="NCBI Taxonomy" id="1833"/>
    <lineage>
        <taxon>Bacteria</taxon>
        <taxon>Bacillati</taxon>
        <taxon>Actinomycetota</taxon>
        <taxon>Actinomycetes</taxon>
        <taxon>Mycobacteriales</taxon>
        <taxon>Nocardiaceae</taxon>
        <taxon>Rhodococcus</taxon>
        <taxon>Rhodococcus erythropolis group</taxon>
    </lineage>
</organism>
<dbReference type="EMBL" id="JAECSB010000014">
    <property type="protein sequence ID" value="MBH5141428.1"/>
    <property type="molecule type" value="Genomic_DNA"/>
</dbReference>
<evidence type="ECO:0000256" key="2">
    <source>
        <dbReference type="ARBA" id="ARBA00022649"/>
    </source>
</evidence>
<comment type="cofactor">
    <cofactor evidence="1">
        <name>Mg(2+)</name>
        <dbReference type="ChEBI" id="CHEBI:18420"/>
    </cofactor>
</comment>
<keyword evidence="4" id="KW-0548">Nucleotidyltransferase</keyword>
<sequence>MPEYIPEREALQKGVSRVAADAAQMRRIRADAKAKRARARVRDPERNRRLRELLIARSEDIAEVTVRYGATDISLFGSLARGDADQDSDIDLLVNLPGSYFDQALAMVELANELTELLGVRVDVSTRYLLAYRSDGGALRRRIECDEIPLTCLDF</sequence>
<evidence type="ECO:0000259" key="10">
    <source>
        <dbReference type="Pfam" id="PF01909"/>
    </source>
</evidence>
<dbReference type="InterPro" id="IPR052038">
    <property type="entry name" value="Type-VII_TA_antitoxin"/>
</dbReference>
<dbReference type="AlphaFoldDB" id="A0A8I0ZQR5"/>
<comment type="similarity">
    <text evidence="9">Belongs to the MntA antitoxin family.</text>
</comment>
<keyword evidence="5" id="KW-0479">Metal-binding</keyword>
<dbReference type="GO" id="GO:0005524">
    <property type="term" value="F:ATP binding"/>
    <property type="evidence" value="ECO:0007669"/>
    <property type="project" value="UniProtKB-KW"/>
</dbReference>
<reference evidence="11 12" key="1">
    <citation type="submission" date="2020-12" db="EMBL/GenBank/DDBJ databases">
        <title>Draft genome sequence of furan degrading bacterial strain FUR100.</title>
        <authorList>
            <person name="Woiski C."/>
        </authorList>
    </citation>
    <scope>NUCLEOTIDE SEQUENCE [LARGE SCALE GENOMIC DNA]</scope>
    <source>
        <strain evidence="11 12">FUR100</strain>
    </source>
</reference>
<dbReference type="InterPro" id="IPR002934">
    <property type="entry name" value="Polymerase_NTP_transf_dom"/>
</dbReference>
<dbReference type="SUPFAM" id="SSF81301">
    <property type="entry name" value="Nucleotidyltransferase"/>
    <property type="match status" value="1"/>
</dbReference>
<evidence type="ECO:0000256" key="4">
    <source>
        <dbReference type="ARBA" id="ARBA00022695"/>
    </source>
</evidence>
<evidence type="ECO:0000256" key="5">
    <source>
        <dbReference type="ARBA" id="ARBA00022723"/>
    </source>
</evidence>
<keyword evidence="7" id="KW-0067">ATP-binding</keyword>
<dbReference type="GO" id="GO:0046872">
    <property type="term" value="F:metal ion binding"/>
    <property type="evidence" value="ECO:0007669"/>
    <property type="project" value="UniProtKB-KW"/>
</dbReference>
<dbReference type="InterPro" id="IPR043519">
    <property type="entry name" value="NT_sf"/>
</dbReference>
<protein>
    <submittedName>
        <fullName evidence="11">Nucleotidyltransferase domain-containing protein</fullName>
    </submittedName>
</protein>
<evidence type="ECO:0000256" key="8">
    <source>
        <dbReference type="ARBA" id="ARBA00022842"/>
    </source>
</evidence>
<accession>A0A8I0ZQR5</accession>
<evidence type="ECO:0000313" key="12">
    <source>
        <dbReference type="Proteomes" id="UP000627573"/>
    </source>
</evidence>
<evidence type="ECO:0000256" key="7">
    <source>
        <dbReference type="ARBA" id="ARBA00022840"/>
    </source>
</evidence>